<dbReference type="EMBL" id="JABBGA010000009">
    <property type="protein sequence ID" value="NML26728.1"/>
    <property type="molecule type" value="Genomic_DNA"/>
</dbReference>
<dbReference type="RefSeq" id="WP_169146263.1">
    <property type="nucleotide sequence ID" value="NZ_JABBGA010000009.1"/>
</dbReference>
<name>A0A848G3D1_9RHOO</name>
<accession>A0A848G3D1</accession>
<keyword evidence="3" id="KW-1185">Reference proteome</keyword>
<organism evidence="2 3">
    <name type="scientific">Zoogloea dura</name>
    <dbReference type="NCBI Taxonomy" id="2728840"/>
    <lineage>
        <taxon>Bacteria</taxon>
        <taxon>Pseudomonadati</taxon>
        <taxon>Pseudomonadota</taxon>
        <taxon>Betaproteobacteria</taxon>
        <taxon>Rhodocyclales</taxon>
        <taxon>Zoogloeaceae</taxon>
        <taxon>Zoogloea</taxon>
    </lineage>
</organism>
<evidence type="ECO:0000313" key="2">
    <source>
        <dbReference type="EMBL" id="NML26728.1"/>
    </source>
</evidence>
<comment type="caution">
    <text evidence="2">The sequence shown here is derived from an EMBL/GenBank/DDBJ whole genome shotgun (WGS) entry which is preliminary data.</text>
</comment>
<protein>
    <submittedName>
        <fullName evidence="2">Uncharacterized protein</fullName>
    </submittedName>
</protein>
<gene>
    <name evidence="2" type="ORF">HHL15_13310</name>
</gene>
<dbReference type="Proteomes" id="UP000580043">
    <property type="component" value="Unassembled WGS sequence"/>
</dbReference>
<evidence type="ECO:0000313" key="3">
    <source>
        <dbReference type="Proteomes" id="UP000580043"/>
    </source>
</evidence>
<sequence>MYRKHFAHASFGKTLWQNHIPQRGIITMAHKAEYITKMENQLEKLNLKMAELAEQSQAAKDDAREAYKEKVTKLRQQSKVATKKLEELKAAGEDSWETMVTDMEKMHDSFTHSFFSLFQIPTASWLDAAAGKKPQAAHAAPVKKS</sequence>
<reference evidence="2 3" key="1">
    <citation type="submission" date="2020-04" db="EMBL/GenBank/DDBJ databases">
        <title>Zoogloea sp. G-4-1-14 isolated from soil.</title>
        <authorList>
            <person name="Dahal R.H."/>
        </authorList>
    </citation>
    <scope>NUCLEOTIDE SEQUENCE [LARGE SCALE GENOMIC DNA]</scope>
    <source>
        <strain evidence="2 3">G-4-1-14</strain>
    </source>
</reference>
<dbReference type="AlphaFoldDB" id="A0A848G3D1"/>
<keyword evidence="1" id="KW-0175">Coiled coil</keyword>
<proteinExistence type="predicted"/>
<feature type="coiled-coil region" evidence="1">
    <location>
        <begin position="35"/>
        <end position="91"/>
    </location>
</feature>
<evidence type="ECO:0000256" key="1">
    <source>
        <dbReference type="SAM" id="Coils"/>
    </source>
</evidence>